<dbReference type="InterPro" id="IPR019734">
    <property type="entry name" value="TPR_rpt"/>
</dbReference>
<feature type="domain" description="F-box" evidence="8">
    <location>
        <begin position="100"/>
        <end position="162"/>
    </location>
</feature>
<feature type="chain" id="PRO_5001717366" description="F-box domain-containing protein" evidence="7">
    <location>
        <begin position="30"/>
        <end position="831"/>
    </location>
</feature>
<feature type="signal peptide" evidence="7">
    <location>
        <begin position="1"/>
        <end position="29"/>
    </location>
</feature>
<protein>
    <recommendedName>
        <fullName evidence="8">F-box domain-containing protein</fullName>
    </recommendedName>
</protein>
<dbReference type="EMBL" id="CP008941">
    <property type="protein sequence ID" value="AIK97205.1"/>
    <property type="molecule type" value="Genomic_DNA"/>
</dbReference>
<dbReference type="Pfam" id="PF00646">
    <property type="entry name" value="F-box"/>
    <property type="match status" value="1"/>
</dbReference>
<accession>A0A077B2H8</accession>
<proteinExistence type="inferred from homology"/>
<dbReference type="InterPro" id="IPR011990">
    <property type="entry name" value="TPR-like_helical_dom_sf"/>
</dbReference>
<evidence type="ECO:0000256" key="7">
    <source>
        <dbReference type="SAM" id="SignalP"/>
    </source>
</evidence>
<evidence type="ECO:0000256" key="6">
    <source>
        <dbReference type="PROSITE-ProRule" id="PRU00339"/>
    </source>
</evidence>
<name>A0A077B2H8_9PROT</name>
<dbReference type="eggNOG" id="COG0457">
    <property type="taxonomic scope" value="Bacteria"/>
</dbReference>
<dbReference type="Gene3D" id="1.25.40.10">
    <property type="entry name" value="Tetratricopeptide repeat domain"/>
    <property type="match status" value="3"/>
</dbReference>
<evidence type="ECO:0000256" key="1">
    <source>
        <dbReference type="ARBA" id="ARBA00004496"/>
    </source>
</evidence>
<dbReference type="STRING" id="91604.ID47_11395"/>
<dbReference type="RefSeq" id="WP_038466462.1">
    <property type="nucleotide sequence ID" value="NZ_CP008941.1"/>
</dbReference>
<dbReference type="OrthoDB" id="443153at2"/>
<evidence type="ECO:0000256" key="2">
    <source>
        <dbReference type="ARBA" id="ARBA00022490"/>
    </source>
</evidence>
<dbReference type="SMART" id="SM00028">
    <property type="entry name" value="TPR"/>
    <property type="match status" value="7"/>
</dbReference>
<evidence type="ECO:0000256" key="5">
    <source>
        <dbReference type="ARBA" id="ARBA00038253"/>
    </source>
</evidence>
<keyword evidence="3" id="KW-0677">Repeat</keyword>
<dbReference type="SUPFAM" id="SSF48452">
    <property type="entry name" value="TPR-like"/>
    <property type="match status" value="2"/>
</dbReference>
<dbReference type="KEGG" id="paca:ID47_11395"/>
<evidence type="ECO:0000256" key="4">
    <source>
        <dbReference type="ARBA" id="ARBA00022803"/>
    </source>
</evidence>
<keyword evidence="4 6" id="KW-0802">TPR repeat</keyword>
<dbReference type="GO" id="GO:0005737">
    <property type="term" value="C:cytoplasm"/>
    <property type="evidence" value="ECO:0007669"/>
    <property type="project" value="UniProtKB-SubCell"/>
</dbReference>
<keyword evidence="7" id="KW-0732">Signal</keyword>
<evidence type="ECO:0000256" key="3">
    <source>
        <dbReference type="ARBA" id="ARBA00022737"/>
    </source>
</evidence>
<dbReference type="InterPro" id="IPR001810">
    <property type="entry name" value="F-box_dom"/>
</dbReference>
<evidence type="ECO:0000259" key="8">
    <source>
        <dbReference type="PROSITE" id="PS50181"/>
    </source>
</evidence>
<comment type="similarity">
    <text evidence="5">Belongs to the Rap family.</text>
</comment>
<sequence length="831" mass="93501">MDLYNKFNKIKTILLLSALFFYGQNNVWAQDNSLAAEKELPQVGCKRTADQVYLGAQEESYLQDEPSVKKQCINKDATSSKTSQENPVVSMQTEDDYFGPLRLGLLPNEILEEILNLFNIKEKGDRNALLSISAVCKGLRDIVLSIYNKGNKAEHHYPWQDHQTLSPITLYIANSNLRTLLGLYVNIKENWAQEADRIRFARLCAQFGKGPLAFASKYIEFLHFNLNCDAPTLLQRPLLNLRNQLPIKMQSLEEELAKIVDRQDPNSQNEIALYFHYIQFISDTDPATLTSLKSQPIFPQENSFMAVMSPELLTLKATDGLSEAPDFAGIWREIIDLEPAVTLWQLKKAGYSNYGAGKFSESSRFMGKFLTIMQMLGKRPTVGDYGNTASAHFRAGNYAKAAEYREEHLEAITQSGQIPTVKDYGNAASAYFSSGNYAKAAEYREKHLEAITQSGQIPTVKDYGNAASAYFLSGNYAKAAEYREKKLEVISQSGQIPTANDYGKAASAFSKIKNYAKAAEYLEKKLEVISQSGQIPTANDYGKAASAFSKIKNYAKAAEYLEKKLEAIIQSGERPTARNYKKAADDYFDTENYEQAAKYYGNAADAYRGVGYYALRNTGNSLPAYAKAAGCSEMKLEAISQSGKIPTAEDYKDAAEHYYMAAEAYFGTGNYAKAEEYYEKQFKAISQSGESPTIVEYRNMAFTYFMTGNLLKATEHDEKRLELKEAVGQNQQNSAEEPLEPHKSKRKLAKETYSYNINNLRSFLTYLLNKGYTCTDISGKIHGTATDEELRKIRRGRIKRPKNGEAVWNSLKENFPLEAFKVWSKYERGSE</sequence>
<dbReference type="PANTHER" id="PTHR46630">
    <property type="entry name" value="TETRATRICOPEPTIDE REPEAT PROTEIN 29"/>
    <property type="match status" value="1"/>
</dbReference>
<reference evidence="9 10" key="1">
    <citation type="submission" date="2014-07" db="EMBL/GenBank/DDBJ databases">
        <title>Comparative genomic insights into amoeba endosymbionts belonging to the families of Holosporaceae and Candidatus Midichloriaceae within Rickettsiales.</title>
        <authorList>
            <person name="Wang Z."/>
            <person name="Wu M."/>
        </authorList>
    </citation>
    <scope>NUCLEOTIDE SEQUENCE [LARGE SCALE GENOMIC DNA]</scope>
    <source>
        <strain evidence="9">PRA3</strain>
    </source>
</reference>
<evidence type="ECO:0000313" key="10">
    <source>
        <dbReference type="Proteomes" id="UP000028926"/>
    </source>
</evidence>
<keyword evidence="2" id="KW-0963">Cytoplasm</keyword>
<dbReference type="Proteomes" id="UP000028926">
    <property type="component" value="Chromosome"/>
</dbReference>
<dbReference type="PANTHER" id="PTHR46630:SF1">
    <property type="entry name" value="TETRATRICOPEPTIDE REPEAT PROTEIN 29"/>
    <property type="match status" value="1"/>
</dbReference>
<dbReference type="InterPro" id="IPR051476">
    <property type="entry name" value="Bac_ResReg_Asp_Phosphatase"/>
</dbReference>
<dbReference type="HOGENOM" id="CLU_341220_0_0_5"/>
<comment type="subcellular location">
    <subcellularLocation>
        <location evidence="1">Cytoplasm</location>
    </subcellularLocation>
</comment>
<dbReference type="PROSITE" id="PS50181">
    <property type="entry name" value="FBOX"/>
    <property type="match status" value="1"/>
</dbReference>
<feature type="repeat" description="TPR" evidence="6">
    <location>
        <begin position="655"/>
        <end position="688"/>
    </location>
</feature>
<dbReference type="PROSITE" id="PS50005">
    <property type="entry name" value="TPR"/>
    <property type="match status" value="1"/>
</dbReference>
<evidence type="ECO:0000313" key="9">
    <source>
        <dbReference type="EMBL" id="AIK97205.1"/>
    </source>
</evidence>
<dbReference type="CDD" id="cd09917">
    <property type="entry name" value="F-box_SF"/>
    <property type="match status" value="1"/>
</dbReference>
<gene>
    <name evidence="9" type="ORF">ID47_11395</name>
</gene>
<keyword evidence="10" id="KW-1185">Reference proteome</keyword>
<organism evidence="9 10">
    <name type="scientific">Candidatus Odyssella acanthamoebae</name>
    <dbReference type="NCBI Taxonomy" id="91604"/>
    <lineage>
        <taxon>Bacteria</taxon>
        <taxon>Pseudomonadati</taxon>
        <taxon>Pseudomonadota</taxon>
        <taxon>Alphaproteobacteria</taxon>
        <taxon>Holosporales</taxon>
        <taxon>Candidatus Paracaedibacteraceae</taxon>
        <taxon>Candidatus Odyssella</taxon>
    </lineage>
</organism>
<dbReference type="AlphaFoldDB" id="A0A077B2H8"/>